<keyword evidence="2" id="KW-1185">Reference proteome</keyword>
<name>A0ABW0FQH2_9CAUL</name>
<proteinExistence type="predicted"/>
<dbReference type="InterPro" id="IPR014556">
    <property type="entry name" value="UCP029407"/>
</dbReference>
<protein>
    <submittedName>
        <fullName evidence="1">Sulfotransferase family protein</fullName>
    </submittedName>
</protein>
<accession>A0ABW0FQH2</accession>
<dbReference type="EMBL" id="JBHSLF010000017">
    <property type="protein sequence ID" value="MFC5343980.1"/>
    <property type="molecule type" value="Genomic_DNA"/>
</dbReference>
<dbReference type="Gene3D" id="3.40.50.300">
    <property type="entry name" value="P-loop containing nucleotide triphosphate hydrolases"/>
    <property type="match status" value="1"/>
</dbReference>
<reference evidence="2" key="1">
    <citation type="journal article" date="2019" name="Int. J. Syst. Evol. Microbiol.">
        <title>The Global Catalogue of Microorganisms (GCM) 10K type strain sequencing project: providing services to taxonomists for standard genome sequencing and annotation.</title>
        <authorList>
            <consortium name="The Broad Institute Genomics Platform"/>
            <consortium name="The Broad Institute Genome Sequencing Center for Infectious Disease"/>
            <person name="Wu L."/>
            <person name="Ma J."/>
        </authorList>
    </citation>
    <scope>NUCLEOTIDE SEQUENCE [LARGE SCALE GENOMIC DNA]</scope>
    <source>
        <strain evidence="2">JCM 12125</strain>
    </source>
</reference>
<dbReference type="SUPFAM" id="SSF52540">
    <property type="entry name" value="P-loop containing nucleoside triphosphate hydrolases"/>
    <property type="match status" value="1"/>
</dbReference>
<evidence type="ECO:0000313" key="1">
    <source>
        <dbReference type="EMBL" id="MFC5343980.1"/>
    </source>
</evidence>
<dbReference type="RefSeq" id="WP_374037473.1">
    <property type="nucleotide sequence ID" value="NZ_CP169082.1"/>
</dbReference>
<evidence type="ECO:0000313" key="2">
    <source>
        <dbReference type="Proteomes" id="UP001596152"/>
    </source>
</evidence>
<comment type="caution">
    <text evidence="1">The sequence shown here is derived from an EMBL/GenBank/DDBJ whole genome shotgun (WGS) entry which is preliminary data.</text>
</comment>
<organism evidence="1 2">
    <name type="scientific">Brevundimonas staleyi</name>
    <dbReference type="NCBI Taxonomy" id="74326"/>
    <lineage>
        <taxon>Bacteria</taxon>
        <taxon>Pseudomonadati</taxon>
        <taxon>Pseudomonadota</taxon>
        <taxon>Alphaproteobacteria</taxon>
        <taxon>Caulobacterales</taxon>
        <taxon>Caulobacteraceae</taxon>
        <taxon>Brevundimonas</taxon>
    </lineage>
</organism>
<sequence length="268" mass="29519">MKTALVVLGMHRSGTSSVAGALTLLGAAAPRTLMAPADDNPRGFWESHVVMLLDDTLLEEAGSNWSDWRRLPRAPDPAAARDRIVETLSGEFGEADTIVLKDPRMCRLFPLWRSALEQADYRPLIVTPLRHPSEVAASLQARNPIAREQGLRLWLRHVLDAEVASRGLPRHFMRWSSFMGDWRAEVALINARLGIALAPAGDAAEIDAFLTPDLHRQKGEAPVPSLIARAWSVFGDLARHGEHPDLHADLDALRRAFDQASDLFADAP</sequence>
<dbReference type="InterPro" id="IPR027417">
    <property type="entry name" value="P-loop_NTPase"/>
</dbReference>
<dbReference type="Proteomes" id="UP001596152">
    <property type="component" value="Unassembled WGS sequence"/>
</dbReference>
<dbReference type="PIRSF" id="PIRSF029407">
    <property type="entry name" value="UCP029407"/>
    <property type="match status" value="1"/>
</dbReference>
<gene>
    <name evidence="1" type="ORF">ACFPIE_08650</name>
</gene>